<proteinExistence type="predicted"/>
<reference evidence="2 4" key="1">
    <citation type="submission" date="2021-02" db="EMBL/GenBank/DDBJ databases">
        <authorList>
            <person name="Pothier F. J."/>
        </authorList>
    </citation>
    <scope>NUCLEOTIDE SEQUENCE</scope>
    <source>
        <strain evidence="3 4">301</strain>
        <strain evidence="2">CFBP 1159</strain>
    </source>
</reference>
<dbReference type="EMBL" id="HG992341">
    <property type="protein sequence ID" value="CAE6735287.1"/>
    <property type="molecule type" value="Genomic_DNA"/>
</dbReference>
<evidence type="ECO:0000313" key="2">
    <source>
        <dbReference type="EMBL" id="CAE6735305.1"/>
    </source>
</evidence>
<protein>
    <submittedName>
        <fullName evidence="2">Uncharacterized protein</fullName>
    </submittedName>
</protein>
<dbReference type="Proteomes" id="UP000835287">
    <property type="component" value="Chromosome"/>
</dbReference>
<dbReference type="Proteomes" id="UP000835243">
    <property type="component" value="Chromosome"/>
</dbReference>
<dbReference type="EMBL" id="HG992338">
    <property type="protein sequence ID" value="CAE6819596.1"/>
    <property type="molecule type" value="Genomic_DNA"/>
</dbReference>
<evidence type="ECO:0000313" key="4">
    <source>
        <dbReference type="Proteomes" id="UP000835287"/>
    </source>
</evidence>
<dbReference type="EMBL" id="HG992341">
    <property type="protein sequence ID" value="CAE6735305.1"/>
    <property type="molecule type" value="Genomic_DNA"/>
</dbReference>
<sequence>MGCTGLGANDFYVVRAQVVYGGSNSSSTENQRILCNGQPLTSLLAASNRPRCDLESGYLYVVARSCLWGVGARGQIGSRAAGCGLAARPLPAQHRRTRRKYVHVGSYAASMPRKVPRRWTGKDASRESVCTFASKSLRCVVRITIGPTGFLPPSHCKRNSRQASTRDRPTSLLPRLSNKLSGKQPTNCLVRCPRRLRDRVAAWMPPPSLHGRIHGVSRKR</sequence>
<dbReference type="AlphaFoldDB" id="A0A8D6VHF9"/>
<keyword evidence="4" id="KW-1185">Reference proteome</keyword>
<feature type="region of interest" description="Disordered" evidence="1">
    <location>
        <begin position="152"/>
        <end position="184"/>
    </location>
</feature>
<accession>A0A8D6VHF9</accession>
<name>A0A8D6VHF9_9XANT</name>
<evidence type="ECO:0000256" key="1">
    <source>
        <dbReference type="SAM" id="MobiDB-lite"/>
    </source>
</evidence>
<organism evidence="2">
    <name type="scientific">Xanthomonas arboricola pv. corylina</name>
    <dbReference type="NCBI Taxonomy" id="487821"/>
    <lineage>
        <taxon>Bacteria</taxon>
        <taxon>Pseudomonadati</taxon>
        <taxon>Pseudomonadota</taxon>
        <taxon>Gammaproteobacteria</taxon>
        <taxon>Lysobacterales</taxon>
        <taxon>Lysobacteraceae</taxon>
        <taxon>Xanthomonas</taxon>
    </lineage>
</organism>
<dbReference type="EMBL" id="HG992338">
    <property type="protein sequence ID" value="CAE6819581.1"/>
    <property type="molecule type" value="Genomic_DNA"/>
</dbReference>
<evidence type="ECO:0000313" key="3">
    <source>
        <dbReference type="EMBL" id="CAE6819581.1"/>
    </source>
</evidence>
<gene>
    <name evidence="2" type="ORF">CFBP1159_12890</name>
    <name evidence="3" type="ORF">XAC301_33340</name>
</gene>